<evidence type="ECO:0000256" key="2">
    <source>
        <dbReference type="ARBA" id="ARBA00022737"/>
    </source>
</evidence>
<proteinExistence type="predicted"/>
<dbReference type="PROSITE" id="PS50097">
    <property type="entry name" value="BTB"/>
    <property type="match status" value="1"/>
</dbReference>
<dbReference type="InterPro" id="IPR015915">
    <property type="entry name" value="Kelch-typ_b-propeller"/>
</dbReference>
<evidence type="ECO:0000259" key="4">
    <source>
        <dbReference type="PROSITE" id="PS50097"/>
    </source>
</evidence>
<evidence type="ECO:0000256" key="1">
    <source>
        <dbReference type="ARBA" id="ARBA00022441"/>
    </source>
</evidence>
<sequence>MDGEERMGRYRDKTTSPTKKVRPFPSTELLILREGASMHLQVISHCGGGDLWKVWVWWMEGSLDGIFTMEMRTGIAKCAENTPNTSVKPARKGRESSVTMSEGQKFQAEGYGDMVISKLQALRRNTELCDFKVSADGRVFEVHKALLAATSDYFRVMFGGVMAESKQDTVDLKGVTADGLQHIIEFIYSGEMALTLDNLTEIINTASHLQVSFALDVCSNYIKSLMTFDNAEDFLHIADTYSLDKVTAHWESMIQDKFYEFSQSQAFLKMDGEALSRHLSQNTLRTTSEYQLFMCLDKWFRAAPQRIASDAPRCLRHIRFALMSEAELAVVCENDAVQRCPGGIGQQLVAKGYRYHADCKKGHPVIDEACEVRATGPSLILVHHGTSYMPFQVIAYNHSAALFYSLFSDVNGSRDCRVASIDNFAYVCRIVDFGGGTLMSSLFRFDPRHLVGQELRPMRHLRLEFALVSHAGRLYAFGGSTEQFAILDSVESYNVQTNFWEELLPLPTPTHSLAGLSVGNKIYLSGGVSGQDRQTTNTFVSFDPTAQTYQALPGMLYARRLHDMVHVRDRVFVLGGIPKPGVPLYGQIPIESFDLTTSQWTMLSSTLSGRSIGHYSNFEGQILALGHEHHTATEDEIWTFDPELDDWCKYAKAPQRTSLNSAMCIQLFVNFNDDKISKKFLREK</sequence>
<accession>A0A2T7NBC9</accession>
<dbReference type="Pfam" id="PF01344">
    <property type="entry name" value="Kelch_1"/>
    <property type="match status" value="2"/>
</dbReference>
<dbReference type="SUPFAM" id="SSF117281">
    <property type="entry name" value="Kelch motif"/>
    <property type="match status" value="1"/>
</dbReference>
<dbReference type="InterPro" id="IPR017096">
    <property type="entry name" value="BTB-kelch_protein"/>
</dbReference>
<keyword evidence="2" id="KW-0677">Repeat</keyword>
<dbReference type="Gene3D" id="1.25.40.420">
    <property type="match status" value="1"/>
</dbReference>
<protein>
    <recommendedName>
        <fullName evidence="4">BTB domain-containing protein</fullName>
    </recommendedName>
</protein>
<dbReference type="SMART" id="SM00225">
    <property type="entry name" value="BTB"/>
    <property type="match status" value="1"/>
</dbReference>
<organism evidence="5 6">
    <name type="scientific">Pomacea canaliculata</name>
    <name type="common">Golden apple snail</name>
    <dbReference type="NCBI Taxonomy" id="400727"/>
    <lineage>
        <taxon>Eukaryota</taxon>
        <taxon>Metazoa</taxon>
        <taxon>Spiralia</taxon>
        <taxon>Lophotrochozoa</taxon>
        <taxon>Mollusca</taxon>
        <taxon>Gastropoda</taxon>
        <taxon>Caenogastropoda</taxon>
        <taxon>Architaenioglossa</taxon>
        <taxon>Ampullarioidea</taxon>
        <taxon>Ampullariidae</taxon>
        <taxon>Pomacea</taxon>
    </lineage>
</organism>
<dbReference type="EMBL" id="PZQS01000014">
    <property type="protein sequence ID" value="PVD18452.1"/>
    <property type="molecule type" value="Genomic_DNA"/>
</dbReference>
<dbReference type="AlphaFoldDB" id="A0A2T7NBC9"/>
<feature type="domain" description="BTB" evidence="4">
    <location>
        <begin position="129"/>
        <end position="196"/>
    </location>
</feature>
<dbReference type="SMART" id="SM00612">
    <property type="entry name" value="Kelch"/>
    <property type="match status" value="4"/>
</dbReference>
<dbReference type="Gene3D" id="2.120.10.80">
    <property type="entry name" value="Kelch-type beta propeller"/>
    <property type="match status" value="1"/>
</dbReference>
<dbReference type="PANTHER" id="PTHR45632:SF3">
    <property type="entry name" value="KELCH-LIKE PROTEIN 32"/>
    <property type="match status" value="1"/>
</dbReference>
<dbReference type="SUPFAM" id="SSF54695">
    <property type="entry name" value="POZ domain"/>
    <property type="match status" value="1"/>
</dbReference>
<dbReference type="PANTHER" id="PTHR45632">
    <property type="entry name" value="LD33804P"/>
    <property type="match status" value="1"/>
</dbReference>
<dbReference type="Pfam" id="PF00651">
    <property type="entry name" value="BTB"/>
    <property type="match status" value="1"/>
</dbReference>
<dbReference type="SMART" id="SM00875">
    <property type="entry name" value="BACK"/>
    <property type="match status" value="1"/>
</dbReference>
<keyword evidence="6" id="KW-1185">Reference proteome</keyword>
<reference evidence="5 6" key="1">
    <citation type="submission" date="2018-04" db="EMBL/GenBank/DDBJ databases">
        <title>The genome of golden apple snail Pomacea canaliculata provides insight into stress tolerance and invasive adaptation.</title>
        <authorList>
            <person name="Liu C."/>
            <person name="Liu B."/>
            <person name="Ren Y."/>
            <person name="Zhang Y."/>
            <person name="Wang H."/>
            <person name="Li S."/>
            <person name="Jiang F."/>
            <person name="Yin L."/>
            <person name="Zhang G."/>
            <person name="Qian W."/>
            <person name="Fan W."/>
        </authorList>
    </citation>
    <scope>NUCLEOTIDE SEQUENCE [LARGE SCALE GENOMIC DNA]</scope>
    <source>
        <strain evidence="5">SZHN2017</strain>
        <tissue evidence="5">Muscle</tissue>
    </source>
</reference>
<feature type="region of interest" description="Disordered" evidence="3">
    <location>
        <begin position="1"/>
        <end position="21"/>
    </location>
</feature>
<evidence type="ECO:0000256" key="3">
    <source>
        <dbReference type="SAM" id="MobiDB-lite"/>
    </source>
</evidence>
<comment type="caution">
    <text evidence="5">The sequence shown here is derived from an EMBL/GenBank/DDBJ whole genome shotgun (WGS) entry which is preliminary data.</text>
</comment>
<dbReference type="OrthoDB" id="1925334at2759"/>
<dbReference type="PIRSF" id="PIRSF037037">
    <property type="entry name" value="Kelch-like_protein_gigaxonin"/>
    <property type="match status" value="1"/>
</dbReference>
<evidence type="ECO:0000313" key="5">
    <source>
        <dbReference type="EMBL" id="PVD18452.1"/>
    </source>
</evidence>
<dbReference type="InterPro" id="IPR011333">
    <property type="entry name" value="SKP1/BTB/POZ_sf"/>
</dbReference>
<gene>
    <name evidence="5" type="ORF">C0Q70_21001</name>
</gene>
<dbReference type="Pfam" id="PF07707">
    <property type="entry name" value="BACK"/>
    <property type="match status" value="1"/>
</dbReference>
<dbReference type="Gene3D" id="3.30.710.10">
    <property type="entry name" value="Potassium Channel Kv1.1, Chain A"/>
    <property type="match status" value="1"/>
</dbReference>
<keyword evidence="1" id="KW-0880">Kelch repeat</keyword>
<evidence type="ECO:0000313" key="6">
    <source>
        <dbReference type="Proteomes" id="UP000245119"/>
    </source>
</evidence>
<dbReference type="InterPro" id="IPR006652">
    <property type="entry name" value="Kelch_1"/>
</dbReference>
<dbReference type="Proteomes" id="UP000245119">
    <property type="component" value="Linkage Group LG14"/>
</dbReference>
<dbReference type="STRING" id="400727.A0A2T7NBC9"/>
<feature type="region of interest" description="Disordered" evidence="3">
    <location>
        <begin position="80"/>
        <end position="102"/>
    </location>
</feature>
<feature type="compositionally biased region" description="Basic and acidic residues" evidence="3">
    <location>
        <begin position="1"/>
        <end position="14"/>
    </location>
</feature>
<name>A0A2T7NBC9_POMCA</name>
<dbReference type="InterPro" id="IPR011705">
    <property type="entry name" value="BACK"/>
</dbReference>
<dbReference type="InterPro" id="IPR000210">
    <property type="entry name" value="BTB/POZ_dom"/>
</dbReference>